<protein>
    <recommendedName>
        <fullName evidence="4">Cytokinin riboside 5'-monophosphate phosphoribohydrolase</fullName>
    </recommendedName>
</protein>
<comment type="caution">
    <text evidence="2">The sequence shown here is derived from an EMBL/GenBank/DDBJ whole genome shotgun (WGS) entry which is preliminary data.</text>
</comment>
<accession>A0A0G0ZNN9</accession>
<organism evidence="2 3">
    <name type="scientific">Candidatus Jorgensenbacteria bacterium GW2011_GWF2_41_8</name>
    <dbReference type="NCBI Taxonomy" id="1618667"/>
    <lineage>
        <taxon>Bacteria</taxon>
        <taxon>Candidatus Joergenseniibacteriota</taxon>
    </lineage>
</organism>
<dbReference type="SUPFAM" id="SSF102405">
    <property type="entry name" value="MCP/YpsA-like"/>
    <property type="match status" value="1"/>
</dbReference>
<dbReference type="InterPro" id="IPR052341">
    <property type="entry name" value="LOG_family_nucleotidases"/>
</dbReference>
<reference evidence="2 3" key="1">
    <citation type="journal article" date="2015" name="Nature">
        <title>rRNA introns, odd ribosomes, and small enigmatic genomes across a large radiation of phyla.</title>
        <authorList>
            <person name="Brown C.T."/>
            <person name="Hug L.A."/>
            <person name="Thomas B.C."/>
            <person name="Sharon I."/>
            <person name="Castelle C.J."/>
            <person name="Singh A."/>
            <person name="Wilkins M.J."/>
            <person name="Williams K.H."/>
            <person name="Banfield J.F."/>
        </authorList>
    </citation>
    <scope>NUCLEOTIDE SEQUENCE [LARGE SCALE GENOMIC DNA]</scope>
</reference>
<dbReference type="GO" id="GO:0005829">
    <property type="term" value="C:cytosol"/>
    <property type="evidence" value="ECO:0007669"/>
    <property type="project" value="TreeGrafter"/>
</dbReference>
<dbReference type="Pfam" id="PF03641">
    <property type="entry name" value="Lysine_decarbox"/>
    <property type="match status" value="1"/>
</dbReference>
<keyword evidence="1" id="KW-0732">Signal</keyword>
<name>A0A0G0ZNN9_9BACT</name>
<dbReference type="EMBL" id="LCCD01000044">
    <property type="protein sequence ID" value="KKS23651.1"/>
    <property type="molecule type" value="Genomic_DNA"/>
</dbReference>
<dbReference type="Gene3D" id="3.40.50.450">
    <property type="match status" value="1"/>
</dbReference>
<dbReference type="InterPro" id="IPR031100">
    <property type="entry name" value="LOG_fam"/>
</dbReference>
<feature type="non-terminal residue" evidence="2">
    <location>
        <position position="1"/>
    </location>
</feature>
<dbReference type="PANTHER" id="PTHR43393:SF3">
    <property type="entry name" value="LYSINE DECARBOXYLASE-LIKE PROTEIN"/>
    <property type="match status" value="1"/>
</dbReference>
<feature type="chain" id="PRO_5002535775" description="Cytokinin riboside 5'-monophosphate phosphoribohydrolase" evidence="1">
    <location>
        <begin position="23"/>
        <end position="112"/>
    </location>
</feature>
<dbReference type="PANTHER" id="PTHR43393">
    <property type="entry name" value="CYTOKININ RIBOSIDE 5'-MONOPHOSPHATE PHOSPHORIBOHYDROLASE"/>
    <property type="match status" value="1"/>
</dbReference>
<evidence type="ECO:0000313" key="2">
    <source>
        <dbReference type="EMBL" id="KKS23651.1"/>
    </source>
</evidence>
<evidence type="ECO:0000313" key="3">
    <source>
        <dbReference type="Proteomes" id="UP000033856"/>
    </source>
</evidence>
<evidence type="ECO:0008006" key="4">
    <source>
        <dbReference type="Google" id="ProtNLM"/>
    </source>
</evidence>
<evidence type="ECO:0000256" key="1">
    <source>
        <dbReference type="SAM" id="SignalP"/>
    </source>
</evidence>
<dbReference type="AlphaFoldDB" id="A0A0G0ZNN9"/>
<gene>
    <name evidence="2" type="ORF">UU83_C0044G0007</name>
</gene>
<sequence length="112" mass="13162">NQSSAFHYFFVRKVMLSFAAQAYVFFPGGLGTLDEVFELLTLIQTKKISDKIPVVLVGKEFWEPIHNWMHEEMYQKLQSIDEEDLKLYTIVDNAEEAFEIVKNAPSREDFFY</sequence>
<dbReference type="Proteomes" id="UP000033856">
    <property type="component" value="Unassembled WGS sequence"/>
</dbReference>
<feature type="signal peptide" evidence="1">
    <location>
        <begin position="1"/>
        <end position="22"/>
    </location>
</feature>
<proteinExistence type="predicted"/>
<dbReference type="PATRIC" id="fig|1618667.3.peg.601"/>